<dbReference type="PANTHER" id="PTHR11203">
    <property type="entry name" value="CLEAVAGE AND POLYADENYLATION SPECIFICITY FACTOR FAMILY MEMBER"/>
    <property type="match status" value="1"/>
</dbReference>
<dbReference type="SUPFAM" id="SSF56281">
    <property type="entry name" value="Metallo-hydrolase/oxidoreductase"/>
    <property type="match status" value="1"/>
</dbReference>
<feature type="domain" description="Metallo-beta-lactamase" evidence="1">
    <location>
        <begin position="13"/>
        <end position="200"/>
    </location>
</feature>
<gene>
    <name evidence="2" type="ORF">ACFO4L_14875</name>
</gene>
<organism evidence="2 3">
    <name type="scientific">Bacillus daqingensis</name>
    <dbReference type="NCBI Taxonomy" id="872396"/>
    <lineage>
        <taxon>Bacteria</taxon>
        <taxon>Bacillati</taxon>
        <taxon>Bacillota</taxon>
        <taxon>Bacilli</taxon>
        <taxon>Bacillales</taxon>
        <taxon>Bacillaceae</taxon>
        <taxon>Bacillus</taxon>
    </lineage>
</organism>
<dbReference type="PANTHER" id="PTHR11203:SF37">
    <property type="entry name" value="INTEGRATOR COMPLEX SUBUNIT 11"/>
    <property type="match status" value="1"/>
</dbReference>
<reference evidence="3" key="1">
    <citation type="journal article" date="2019" name="Int. J. Syst. Evol. Microbiol.">
        <title>The Global Catalogue of Microorganisms (GCM) 10K type strain sequencing project: providing services to taxonomists for standard genome sequencing and annotation.</title>
        <authorList>
            <consortium name="The Broad Institute Genomics Platform"/>
            <consortium name="The Broad Institute Genome Sequencing Center for Infectious Disease"/>
            <person name="Wu L."/>
            <person name="Ma J."/>
        </authorList>
    </citation>
    <scope>NUCLEOTIDE SEQUENCE [LARGE SCALE GENOMIC DNA]</scope>
    <source>
        <strain evidence="3">JCM 12165</strain>
    </source>
</reference>
<dbReference type="Pfam" id="PF00753">
    <property type="entry name" value="Lactamase_B"/>
    <property type="match status" value="1"/>
</dbReference>
<dbReference type="EMBL" id="JBHSGK010000020">
    <property type="protein sequence ID" value="MFC4737862.1"/>
    <property type="molecule type" value="Genomic_DNA"/>
</dbReference>
<dbReference type="SMART" id="SM00849">
    <property type="entry name" value="Lactamase_B"/>
    <property type="match status" value="1"/>
</dbReference>
<dbReference type="InterPro" id="IPR001279">
    <property type="entry name" value="Metallo-B-lactamas"/>
</dbReference>
<name>A0ABV9NWW2_9BACI</name>
<comment type="caution">
    <text evidence="2">The sequence shown here is derived from an EMBL/GenBank/DDBJ whole genome shotgun (WGS) entry which is preliminary data.</text>
</comment>
<dbReference type="InterPro" id="IPR036866">
    <property type="entry name" value="RibonucZ/Hydroxyglut_hydro"/>
</dbReference>
<evidence type="ECO:0000313" key="2">
    <source>
        <dbReference type="EMBL" id="MFC4737862.1"/>
    </source>
</evidence>
<dbReference type="RefSeq" id="WP_377910450.1">
    <property type="nucleotide sequence ID" value="NZ_JBHSGK010000020.1"/>
</dbReference>
<dbReference type="Proteomes" id="UP001595896">
    <property type="component" value="Unassembled WGS sequence"/>
</dbReference>
<evidence type="ECO:0000313" key="3">
    <source>
        <dbReference type="Proteomes" id="UP001595896"/>
    </source>
</evidence>
<dbReference type="Gene3D" id="3.60.15.10">
    <property type="entry name" value="Ribonuclease Z/Hydroxyacylglutathione hydrolase-like"/>
    <property type="match status" value="2"/>
</dbReference>
<evidence type="ECO:0000259" key="1">
    <source>
        <dbReference type="SMART" id="SM00849"/>
    </source>
</evidence>
<sequence>MHVTFLGGAGEYGRSSFLLRTDEQDYLIDCGIAKGQNGAVYPEFHRIDQKRLKAVFLTHSHDDHTGALGKLAETGWSGPVYASAPTLAQTGPLPDGFYAVELKSAAAGSWHAVDKTPYCFGRAGHTEGACWFLFNVKGETVFFSGDYSMRSTLYPYDLPPEKPVDLAILDGAYGLETRDPEKMEEALLQRLRERMPAAIHGPLSGKTQELLVLLTEAGMKVALDPQIRVYTLNSLKKRCDWYTEKGGARLEAALMRAAAPDQQDQHTAGLYLERTLAGGDLSGSTLFTTGPKLSVFKSGPYEKVSFFVHPLLRETKALLKRIQPVRTVFTHTSAPEVFLPLSETCVVIAGVGDTVSVSRSRTG</sequence>
<dbReference type="Gene3D" id="3.40.50.10890">
    <property type="match status" value="1"/>
</dbReference>
<dbReference type="InterPro" id="IPR050698">
    <property type="entry name" value="MBL"/>
</dbReference>
<proteinExistence type="predicted"/>
<protein>
    <submittedName>
        <fullName evidence="2">MBL fold metallo-hydrolase</fullName>
    </submittedName>
</protein>
<keyword evidence="3" id="KW-1185">Reference proteome</keyword>
<accession>A0ABV9NWW2</accession>